<feature type="active site" description="Acyl-ester intermediate" evidence="3">
    <location>
        <position position="236"/>
    </location>
</feature>
<dbReference type="Gene3D" id="3.90.1300.10">
    <property type="entry name" value="Amidase signature (AS) domain"/>
    <property type="match status" value="1"/>
</dbReference>
<proteinExistence type="inferred from homology"/>
<dbReference type="Pfam" id="PF01425">
    <property type="entry name" value="Amidase"/>
    <property type="match status" value="1"/>
</dbReference>
<evidence type="ECO:0000313" key="6">
    <source>
        <dbReference type="Proteomes" id="UP000750711"/>
    </source>
</evidence>
<dbReference type="Proteomes" id="UP000750711">
    <property type="component" value="Unassembled WGS sequence"/>
</dbReference>
<dbReference type="InterPro" id="IPR023631">
    <property type="entry name" value="Amidase_dom"/>
</dbReference>
<reference evidence="5" key="1">
    <citation type="submission" date="2021-03" db="EMBL/GenBank/DDBJ databases">
        <title>Comparative genomics and phylogenomic investigation of the class Geoglossomycetes provide insights into ecological specialization and systematics.</title>
        <authorList>
            <person name="Melie T."/>
            <person name="Pirro S."/>
            <person name="Miller A.N."/>
            <person name="Quandt A."/>
        </authorList>
    </citation>
    <scope>NUCLEOTIDE SEQUENCE</scope>
    <source>
        <strain evidence="5">CAQ_001_2017</strain>
    </source>
</reference>
<evidence type="ECO:0000313" key="5">
    <source>
        <dbReference type="EMBL" id="KAH0563451.1"/>
    </source>
</evidence>
<evidence type="ECO:0000259" key="4">
    <source>
        <dbReference type="Pfam" id="PF01425"/>
    </source>
</evidence>
<evidence type="ECO:0000256" key="2">
    <source>
        <dbReference type="ARBA" id="ARBA00022801"/>
    </source>
</evidence>
<dbReference type="AlphaFoldDB" id="A0A9P8RS46"/>
<keyword evidence="6" id="KW-1185">Reference proteome</keyword>
<gene>
    <name evidence="5" type="ORF">GP486_001988</name>
</gene>
<dbReference type="GO" id="GO:0016787">
    <property type="term" value="F:hydrolase activity"/>
    <property type="evidence" value="ECO:0007669"/>
    <property type="project" value="UniProtKB-KW"/>
</dbReference>
<accession>A0A9P8RS46</accession>
<evidence type="ECO:0000256" key="1">
    <source>
        <dbReference type="ARBA" id="ARBA00009199"/>
    </source>
</evidence>
<sequence>MKSLDQCAQQWEEIAARKRAIRDAAVKKYLPSILEAGQLPWSSISERAITGIAELEELQGKIGCGEFTSEAVLRAYIRRAALTHSLTNCLTEVLFDDALQQARLQDEYFRTHGRTIGPLHGIPVTLKDQFNVRGWDTTLGYVGRAFKPAAEDAVLVRVLRGLGAVVFAKTNLPQSIMVVGVAYDSFQWNETENPLWGLTMNPNNLSFTPGGSTGGEAVLLACQGSLIGWGTDLGGSVRIPSANQGVYGLRPSSGRIPYLGVPVSMEGQEHVHSVIGPMARTLSTLTTVMKMIIEAQPWRLDPQCLSISWREERYQDVQLRPLVIGLLLDDGVVKVHPPIERALKEMEAKLIAAGHEIVHWDPSGHQSLIEIMDLYYTADGGEDIRKDIEAGGEPFIPHVKASFIGKKAISVYEYWQLNRRKLAAQTAYLEKWNSTRGPKTGGEVDVLLTPVAPHCAVPHRKSRWLGYSKVWNILDYTALAFPVSTVSKVLDPFPTVPYQPRNDQDAWNWSVYDPESMDGHPVGLQIVGRRFEEEKVLGTAAVFEKVLGRHIKARPVSALLHGRP</sequence>
<protein>
    <recommendedName>
        <fullName evidence="4">Amidase domain-containing protein</fullName>
    </recommendedName>
</protein>
<dbReference type="EMBL" id="JAGHQM010000201">
    <property type="protein sequence ID" value="KAH0563451.1"/>
    <property type="molecule type" value="Genomic_DNA"/>
</dbReference>
<feature type="active site" description="Charge relay system" evidence="3">
    <location>
        <position position="127"/>
    </location>
</feature>
<comment type="caution">
    <text evidence="5">The sequence shown here is derived from an EMBL/GenBank/DDBJ whole genome shotgun (WGS) entry which is preliminary data.</text>
</comment>
<dbReference type="PANTHER" id="PTHR46072">
    <property type="entry name" value="AMIDASE-RELATED-RELATED"/>
    <property type="match status" value="1"/>
</dbReference>
<comment type="similarity">
    <text evidence="1">Belongs to the amidase family.</text>
</comment>
<organism evidence="5 6">
    <name type="scientific">Trichoglossum hirsutum</name>
    <dbReference type="NCBI Taxonomy" id="265104"/>
    <lineage>
        <taxon>Eukaryota</taxon>
        <taxon>Fungi</taxon>
        <taxon>Dikarya</taxon>
        <taxon>Ascomycota</taxon>
        <taxon>Pezizomycotina</taxon>
        <taxon>Geoglossomycetes</taxon>
        <taxon>Geoglossales</taxon>
        <taxon>Geoglossaceae</taxon>
        <taxon>Trichoglossum</taxon>
    </lineage>
</organism>
<keyword evidence="2" id="KW-0378">Hydrolase</keyword>
<dbReference type="InterPro" id="IPR036928">
    <property type="entry name" value="AS_sf"/>
</dbReference>
<feature type="domain" description="Amidase" evidence="4">
    <location>
        <begin position="72"/>
        <end position="537"/>
    </location>
</feature>
<dbReference type="PANTHER" id="PTHR46072:SF2">
    <property type="entry name" value="AMIDASE (EUROFUNG)"/>
    <property type="match status" value="1"/>
</dbReference>
<evidence type="ECO:0000256" key="3">
    <source>
        <dbReference type="PIRSR" id="PIRSR001221-1"/>
    </source>
</evidence>
<dbReference type="PIRSF" id="PIRSF001221">
    <property type="entry name" value="Amidase_fungi"/>
    <property type="match status" value="1"/>
</dbReference>
<name>A0A9P8RS46_9PEZI</name>
<feature type="active site" description="Charge relay system" evidence="3">
    <location>
        <position position="212"/>
    </location>
</feature>
<dbReference type="SUPFAM" id="SSF75304">
    <property type="entry name" value="Amidase signature (AS) enzymes"/>
    <property type="match status" value="1"/>
</dbReference>